<proteinExistence type="predicted"/>
<dbReference type="Proteomes" id="UP000177310">
    <property type="component" value="Unassembled WGS sequence"/>
</dbReference>
<protein>
    <submittedName>
        <fullName evidence="1">Uncharacterized protein</fullName>
    </submittedName>
</protein>
<gene>
    <name evidence="1" type="ORF">A3J59_04240</name>
</gene>
<evidence type="ECO:0000313" key="1">
    <source>
        <dbReference type="EMBL" id="OGY52519.1"/>
    </source>
</evidence>
<dbReference type="EMBL" id="MHIL01000001">
    <property type="protein sequence ID" value="OGY52519.1"/>
    <property type="molecule type" value="Genomic_DNA"/>
</dbReference>
<accession>A0A1G1YJN8</accession>
<sequence>MNPQHGYDHWGKLSEGKRPVCKDGEWFYVDEAGSRLSNGAVWRSAGWFQNGYAVVTDERGEYHINHLFQPLYADRWAYAGPFAGVPPRALVRDPCTEEEFYIFLNGSRAPLN</sequence>
<evidence type="ECO:0000313" key="2">
    <source>
        <dbReference type="Proteomes" id="UP000177310"/>
    </source>
</evidence>
<reference evidence="1 2" key="1">
    <citation type="journal article" date="2016" name="Nat. Commun.">
        <title>Thousands of microbial genomes shed light on interconnected biogeochemical processes in an aquifer system.</title>
        <authorList>
            <person name="Anantharaman K."/>
            <person name="Brown C.T."/>
            <person name="Hug L.A."/>
            <person name="Sharon I."/>
            <person name="Castelle C.J."/>
            <person name="Probst A.J."/>
            <person name="Thomas B.C."/>
            <person name="Singh A."/>
            <person name="Wilkins M.J."/>
            <person name="Karaoz U."/>
            <person name="Brodie E.L."/>
            <person name="Williams K.H."/>
            <person name="Hubbard S.S."/>
            <person name="Banfield J.F."/>
        </authorList>
    </citation>
    <scope>NUCLEOTIDE SEQUENCE [LARGE SCALE GENOMIC DNA]</scope>
</reference>
<organism evidence="1 2">
    <name type="scientific">Candidatus Buchananbacteria bacterium RIFCSPHIGHO2_02_FULL_56_16</name>
    <dbReference type="NCBI Taxonomy" id="1797542"/>
    <lineage>
        <taxon>Bacteria</taxon>
        <taxon>Candidatus Buchananiibacteriota</taxon>
    </lineage>
</organism>
<dbReference type="AlphaFoldDB" id="A0A1G1YJN8"/>
<name>A0A1G1YJN8_9BACT</name>
<comment type="caution">
    <text evidence="1">The sequence shown here is derived from an EMBL/GenBank/DDBJ whole genome shotgun (WGS) entry which is preliminary data.</text>
</comment>